<keyword evidence="2" id="KW-0808">Transferase</keyword>
<dbReference type="PANTHER" id="PTHR43415:SF4">
    <property type="entry name" value="N-ACETYLTRANSFERASE DOMAIN-CONTAINING PROTEIN"/>
    <property type="match status" value="1"/>
</dbReference>
<comment type="caution">
    <text evidence="2">The sequence shown here is derived from an EMBL/GenBank/DDBJ whole genome shotgun (WGS) entry which is preliminary data.</text>
</comment>
<keyword evidence="3" id="KW-1185">Reference proteome</keyword>
<dbReference type="GO" id="GO:0016740">
    <property type="term" value="F:transferase activity"/>
    <property type="evidence" value="ECO:0007669"/>
    <property type="project" value="UniProtKB-KW"/>
</dbReference>
<dbReference type="EMBL" id="JBEQCT010000001">
    <property type="protein sequence ID" value="MFM2483832.1"/>
    <property type="molecule type" value="Genomic_DNA"/>
</dbReference>
<dbReference type="Pfam" id="PF13302">
    <property type="entry name" value="Acetyltransf_3"/>
    <property type="match status" value="1"/>
</dbReference>
<name>A0ABW9G2W9_9GAMM</name>
<reference evidence="2 3" key="1">
    <citation type="journal article" date="2013" name="Int. J. Syst. Evol. Microbiol.">
        <title>Celerinatantimonas yamalensis sp. nov., a cold-adapted diazotrophic bacterium from a cold permafrost brine.</title>
        <authorList>
            <person name="Shcherbakova V."/>
            <person name="Chuvilskaya N."/>
            <person name="Rivkina E."/>
            <person name="Demidov N."/>
            <person name="Uchaeva V."/>
            <person name="Suetin S."/>
            <person name="Suzina N."/>
            <person name="Gilichinsky D."/>
        </authorList>
    </citation>
    <scope>NUCLEOTIDE SEQUENCE [LARGE SCALE GENOMIC DNA]</scope>
    <source>
        <strain evidence="2 3">C7</strain>
    </source>
</reference>
<evidence type="ECO:0000313" key="3">
    <source>
        <dbReference type="Proteomes" id="UP001629953"/>
    </source>
</evidence>
<dbReference type="Gene3D" id="3.40.630.30">
    <property type="match status" value="1"/>
</dbReference>
<dbReference type="PROSITE" id="PS51186">
    <property type="entry name" value="GNAT"/>
    <property type="match status" value="1"/>
</dbReference>
<dbReference type="PANTHER" id="PTHR43415">
    <property type="entry name" value="SPERMIDINE N(1)-ACETYLTRANSFERASE"/>
    <property type="match status" value="1"/>
</dbReference>
<sequence length="175" mass="20394">MRRDICIRPAQSTELHFVYQLVTENEEWTKFNGPYFAYTPPLLDDFATGTFERLCKGLDMQVITVDDVVVGSVNCYWECESTRWLEAGVVIYDTAYWGQGIAPVALTQWISHLFSTREIERVGMTTWSGNPRMMACASKLGFKQEARLRKVRFYQGEYYDSVKYGVLRSEWQQHD</sequence>
<organism evidence="2 3">
    <name type="scientific">Celerinatantimonas yamalensis</name>
    <dbReference type="NCBI Taxonomy" id="559956"/>
    <lineage>
        <taxon>Bacteria</taxon>
        <taxon>Pseudomonadati</taxon>
        <taxon>Pseudomonadota</taxon>
        <taxon>Gammaproteobacteria</taxon>
        <taxon>Celerinatantimonadaceae</taxon>
        <taxon>Celerinatantimonas</taxon>
    </lineage>
</organism>
<dbReference type="RefSeq" id="WP_408621986.1">
    <property type="nucleotide sequence ID" value="NZ_JBEQCT010000001.1"/>
</dbReference>
<gene>
    <name evidence="2" type="ORF">ABUE30_01920</name>
</gene>
<protein>
    <submittedName>
        <fullName evidence="2">GNAT family protein</fullName>
        <ecNumber evidence="2">2.-.-.-</ecNumber>
    </submittedName>
</protein>
<feature type="domain" description="N-acetyltransferase" evidence="1">
    <location>
        <begin position="5"/>
        <end position="165"/>
    </location>
</feature>
<dbReference type="Proteomes" id="UP001629953">
    <property type="component" value="Unassembled WGS sequence"/>
</dbReference>
<evidence type="ECO:0000259" key="1">
    <source>
        <dbReference type="PROSITE" id="PS51186"/>
    </source>
</evidence>
<proteinExistence type="predicted"/>
<accession>A0ABW9G2W9</accession>
<evidence type="ECO:0000313" key="2">
    <source>
        <dbReference type="EMBL" id="MFM2483832.1"/>
    </source>
</evidence>
<dbReference type="InterPro" id="IPR000182">
    <property type="entry name" value="GNAT_dom"/>
</dbReference>
<dbReference type="EC" id="2.-.-.-" evidence="2"/>
<dbReference type="SUPFAM" id="SSF55729">
    <property type="entry name" value="Acyl-CoA N-acyltransferases (Nat)"/>
    <property type="match status" value="1"/>
</dbReference>
<dbReference type="InterPro" id="IPR016181">
    <property type="entry name" value="Acyl_CoA_acyltransferase"/>
</dbReference>